<dbReference type="PANTHER" id="PTHR23026:SF123">
    <property type="entry name" value="NAD(P)H NITROREDUCTASE RV3131-RELATED"/>
    <property type="match status" value="1"/>
</dbReference>
<proteinExistence type="predicted"/>
<evidence type="ECO:0000256" key="1">
    <source>
        <dbReference type="SAM" id="MobiDB-lite"/>
    </source>
</evidence>
<name>A0A4Y3WP59_9PSEU</name>
<dbReference type="Gene3D" id="3.40.109.10">
    <property type="entry name" value="NADH Oxidase"/>
    <property type="match status" value="1"/>
</dbReference>
<organism evidence="2 3">
    <name type="scientific">Pseudonocardia hydrocarbonoxydans</name>
    <dbReference type="NCBI Taxonomy" id="76726"/>
    <lineage>
        <taxon>Bacteria</taxon>
        <taxon>Bacillati</taxon>
        <taxon>Actinomycetota</taxon>
        <taxon>Actinomycetes</taxon>
        <taxon>Pseudonocardiales</taxon>
        <taxon>Pseudonocardiaceae</taxon>
        <taxon>Pseudonocardia</taxon>
    </lineage>
</organism>
<reference evidence="2 3" key="1">
    <citation type="submission" date="2019-06" db="EMBL/GenBank/DDBJ databases">
        <title>Whole genome shotgun sequence of Pseudonocardia hydrocarbonoxydans NBRC 14498.</title>
        <authorList>
            <person name="Hosoyama A."/>
            <person name="Uohara A."/>
            <person name="Ohji S."/>
            <person name="Ichikawa N."/>
        </authorList>
    </citation>
    <scope>NUCLEOTIDE SEQUENCE [LARGE SCALE GENOMIC DNA]</scope>
    <source>
        <strain evidence="2 3">NBRC 14498</strain>
    </source>
</reference>
<sequence length="323" mass="33676">MGGVPVGVLAAAVERALRAPSVHNTQPWRWRLRPGVVELHADRARQLVGTDPDGRDLILSCGAALHHLRVALAAAGMSAHVGRLPSPEDRGHLASVRVGNGPPEPGFAALSRAVDERRTDRRPLGAEPVAPDVLARLVAAATGCGATLHPVTGDEARHRLDRLLADAATRQRFAPGYAAELTIWSHRWAAARDGVPASARTSRGAVPDLRAFPRGDLGGAGAAVGPPDGSVLLVLTTVGDGLLDRLLAGEATSAVLLAATLRGLATTPLSQASEVAATRAQLASTVLRSPDHPQLVIRVGHPGPDPGRLERTPRRALEAVLLR</sequence>
<accession>A0A4Y3WP59</accession>
<dbReference type="RefSeq" id="WP_170183766.1">
    <property type="nucleotide sequence ID" value="NZ_BAAARZ010000019.1"/>
</dbReference>
<comment type="caution">
    <text evidence="2">The sequence shown here is derived from an EMBL/GenBank/DDBJ whole genome shotgun (WGS) entry which is preliminary data.</text>
</comment>
<dbReference type="PANTHER" id="PTHR23026">
    <property type="entry name" value="NADPH NITROREDUCTASE"/>
    <property type="match status" value="1"/>
</dbReference>
<feature type="region of interest" description="Disordered" evidence="1">
    <location>
        <begin position="85"/>
        <end position="106"/>
    </location>
</feature>
<dbReference type="InterPro" id="IPR000415">
    <property type="entry name" value="Nitroreductase-like"/>
</dbReference>
<dbReference type="AlphaFoldDB" id="A0A4Y3WP59"/>
<dbReference type="NCBIfam" id="NF047509">
    <property type="entry name" value="Rv3131_FMN_oxido"/>
    <property type="match status" value="1"/>
</dbReference>
<protein>
    <submittedName>
        <fullName evidence="2">NAD(P)H nitroreductase</fullName>
    </submittedName>
</protein>
<dbReference type="Proteomes" id="UP000320338">
    <property type="component" value="Unassembled WGS sequence"/>
</dbReference>
<dbReference type="SUPFAM" id="SSF55469">
    <property type="entry name" value="FMN-dependent nitroreductase-like"/>
    <property type="match status" value="2"/>
</dbReference>
<dbReference type="EMBL" id="BJNG01000017">
    <property type="protein sequence ID" value="GEC20051.1"/>
    <property type="molecule type" value="Genomic_DNA"/>
</dbReference>
<evidence type="ECO:0000313" key="3">
    <source>
        <dbReference type="Proteomes" id="UP000320338"/>
    </source>
</evidence>
<dbReference type="GO" id="GO:0016491">
    <property type="term" value="F:oxidoreductase activity"/>
    <property type="evidence" value="ECO:0007669"/>
    <property type="project" value="InterPro"/>
</dbReference>
<evidence type="ECO:0000313" key="2">
    <source>
        <dbReference type="EMBL" id="GEC20051.1"/>
    </source>
</evidence>
<gene>
    <name evidence="2" type="ORF">PHY01_23340</name>
</gene>
<keyword evidence="3" id="KW-1185">Reference proteome</keyword>
<dbReference type="InterPro" id="IPR050627">
    <property type="entry name" value="Nitroreductase/BluB"/>
</dbReference>